<dbReference type="PANTHER" id="PTHR30461:SF2">
    <property type="entry name" value="SERINE RECOMBINASE PINE-RELATED"/>
    <property type="match status" value="1"/>
</dbReference>
<accession>A0ABZ1LYI7</accession>
<dbReference type="Proteomes" id="UP001622731">
    <property type="component" value="Chromosome"/>
</dbReference>
<sequence>MKRVLAVQRISRDTEASSALTRQDEALTRAIRQGTYREVGRVVDATVSGAVHLDQRPSLRRWLAEPLVHEWDVLMVTEQDRITRDDMHWWHFVDWILKNGKDVEVLDDPTFDIQSEDGRMLAGIKAAQAAKYRKAVQAKQLDRTQFFRENRLWNGGVWPFGYRAEVFSHLGERRKRLTVDPCTSRLVREAYDRLVHGEGTVYAVARDWNLRGVPSARDHQRREQNKDLPEQEHRPEKGTRWSVTPLRNILRSPALMGVMMHRSEPVLDAEGQPVVWAEPVLTSEEFAELQEVVLTEQRTAESGPGKRWRTPLLGVVFCMCGRPMYVRHQKNHLADGTTAVLTYYQCRSVSEMNRCEAPSTWRAESLCAVVERDFLDQAGDRTDMKRTYVPGRDHTAAIAELRSALANLTVAIGTATAPAAVAVLTRQMDEHARTITRLEAEPVVHARWKEEPTGAAYREQWRAVKDWESRAALLAKAGARFFCEGTHKSGSVHMYLPSASQRRVSGVSLSKEAVEVVGIGPLEEEARRYFTDLRRTKGMGPGFWYSR</sequence>
<dbReference type="InterPro" id="IPR050639">
    <property type="entry name" value="SSR_resolvase"/>
</dbReference>
<dbReference type="Pfam" id="PF07508">
    <property type="entry name" value="Recombinase"/>
    <property type="match status" value="1"/>
</dbReference>
<dbReference type="Pfam" id="PF13408">
    <property type="entry name" value="Zn_ribbon_recom"/>
    <property type="match status" value="1"/>
</dbReference>
<dbReference type="Gene3D" id="3.40.50.1390">
    <property type="entry name" value="Resolvase, N-terminal catalytic domain"/>
    <property type="match status" value="1"/>
</dbReference>
<dbReference type="EMBL" id="CP108200">
    <property type="protein sequence ID" value="WTR95862.1"/>
    <property type="molecule type" value="Genomic_DNA"/>
</dbReference>
<dbReference type="SUPFAM" id="SSF53041">
    <property type="entry name" value="Resolvase-like"/>
    <property type="match status" value="1"/>
</dbReference>
<dbReference type="InterPro" id="IPR036162">
    <property type="entry name" value="Resolvase-like_N_sf"/>
</dbReference>
<dbReference type="InterPro" id="IPR038109">
    <property type="entry name" value="DNA_bind_recomb_sf"/>
</dbReference>
<organism evidence="6 7">
    <name type="scientific">Streptomyces anthocyanicus</name>
    <dbReference type="NCBI Taxonomy" id="68174"/>
    <lineage>
        <taxon>Bacteria</taxon>
        <taxon>Bacillati</taxon>
        <taxon>Actinomycetota</taxon>
        <taxon>Actinomycetes</taxon>
        <taxon>Kitasatosporales</taxon>
        <taxon>Streptomycetaceae</taxon>
        <taxon>Streptomyces</taxon>
        <taxon>Streptomyces violaceoruber group</taxon>
    </lineage>
</organism>
<name>A0ABZ1LYI7_9ACTN</name>
<dbReference type="Pfam" id="PF00239">
    <property type="entry name" value="Resolvase"/>
    <property type="match status" value="1"/>
</dbReference>
<evidence type="ECO:0000259" key="4">
    <source>
        <dbReference type="PROSITE" id="PS51736"/>
    </source>
</evidence>
<feature type="compositionally biased region" description="Basic and acidic residues" evidence="3">
    <location>
        <begin position="216"/>
        <end position="239"/>
    </location>
</feature>
<evidence type="ECO:0000256" key="3">
    <source>
        <dbReference type="SAM" id="MobiDB-lite"/>
    </source>
</evidence>
<evidence type="ECO:0000259" key="5">
    <source>
        <dbReference type="PROSITE" id="PS51737"/>
    </source>
</evidence>
<gene>
    <name evidence="6" type="ORF">OHB34_17860</name>
</gene>
<dbReference type="InterPro" id="IPR025827">
    <property type="entry name" value="Zn_ribbon_recom_dom"/>
</dbReference>
<reference evidence="6 7" key="1">
    <citation type="submission" date="2022-10" db="EMBL/GenBank/DDBJ databases">
        <title>The complete genomes of actinobacterial strains from the NBC collection.</title>
        <authorList>
            <person name="Joergensen T.S."/>
            <person name="Alvarez Arevalo M."/>
            <person name="Sterndorff E.B."/>
            <person name="Faurdal D."/>
            <person name="Vuksanovic O."/>
            <person name="Mourched A.-S."/>
            <person name="Charusanti P."/>
            <person name="Shaw S."/>
            <person name="Blin K."/>
            <person name="Weber T."/>
        </authorList>
    </citation>
    <scope>NUCLEOTIDE SEQUENCE [LARGE SCALE GENOMIC DNA]</scope>
    <source>
        <strain evidence="6 7">NBC_00116</strain>
    </source>
</reference>
<dbReference type="InterPro" id="IPR011109">
    <property type="entry name" value="DNA_bind_recombinase_dom"/>
</dbReference>
<dbReference type="Gene3D" id="3.90.1750.20">
    <property type="entry name" value="Putative Large Serine Recombinase, Chain B, Domain 2"/>
    <property type="match status" value="1"/>
</dbReference>
<dbReference type="PROSITE" id="PS51737">
    <property type="entry name" value="RECOMBINASE_DNA_BIND"/>
    <property type="match status" value="1"/>
</dbReference>
<protein>
    <submittedName>
        <fullName evidence="6">Recombinase family protein</fullName>
    </submittedName>
</protein>
<keyword evidence="7" id="KW-1185">Reference proteome</keyword>
<keyword evidence="1" id="KW-0238">DNA-binding</keyword>
<feature type="domain" description="Resolvase/invertase-type recombinase catalytic" evidence="4">
    <location>
        <begin position="3"/>
        <end position="155"/>
    </location>
</feature>
<dbReference type="PANTHER" id="PTHR30461">
    <property type="entry name" value="DNA-INVERTASE FROM LAMBDOID PROPHAGE"/>
    <property type="match status" value="1"/>
</dbReference>
<dbReference type="RefSeq" id="WP_406132479.1">
    <property type="nucleotide sequence ID" value="NZ_CP108200.1"/>
</dbReference>
<evidence type="ECO:0000256" key="1">
    <source>
        <dbReference type="ARBA" id="ARBA00023125"/>
    </source>
</evidence>
<dbReference type="PROSITE" id="PS51736">
    <property type="entry name" value="RECOMBINASES_3"/>
    <property type="match status" value="1"/>
</dbReference>
<proteinExistence type="predicted"/>
<evidence type="ECO:0000256" key="2">
    <source>
        <dbReference type="ARBA" id="ARBA00023172"/>
    </source>
</evidence>
<dbReference type="SMART" id="SM00857">
    <property type="entry name" value="Resolvase"/>
    <property type="match status" value="1"/>
</dbReference>
<feature type="domain" description="Recombinase" evidence="5">
    <location>
        <begin position="159"/>
        <end position="299"/>
    </location>
</feature>
<evidence type="ECO:0000313" key="7">
    <source>
        <dbReference type="Proteomes" id="UP001622731"/>
    </source>
</evidence>
<dbReference type="CDD" id="cd00338">
    <property type="entry name" value="Ser_Recombinase"/>
    <property type="match status" value="1"/>
</dbReference>
<keyword evidence="2" id="KW-0233">DNA recombination</keyword>
<evidence type="ECO:0000313" key="6">
    <source>
        <dbReference type="EMBL" id="WTR95862.1"/>
    </source>
</evidence>
<dbReference type="InterPro" id="IPR006119">
    <property type="entry name" value="Resolv_N"/>
</dbReference>
<feature type="region of interest" description="Disordered" evidence="3">
    <location>
        <begin position="215"/>
        <end position="242"/>
    </location>
</feature>